<dbReference type="EMBL" id="JBBWWQ010000002">
    <property type="protein sequence ID" value="KAK8954615.1"/>
    <property type="molecule type" value="Genomic_DNA"/>
</dbReference>
<keyword evidence="2" id="KW-1185">Reference proteome</keyword>
<protein>
    <submittedName>
        <fullName evidence="1">Uncharacterized protein</fullName>
    </submittedName>
</protein>
<dbReference type="Proteomes" id="UP001418222">
    <property type="component" value="Unassembled WGS sequence"/>
</dbReference>
<accession>A0AAP0C098</accession>
<organism evidence="1 2">
    <name type="scientific">Platanthera zijinensis</name>
    <dbReference type="NCBI Taxonomy" id="2320716"/>
    <lineage>
        <taxon>Eukaryota</taxon>
        <taxon>Viridiplantae</taxon>
        <taxon>Streptophyta</taxon>
        <taxon>Embryophyta</taxon>
        <taxon>Tracheophyta</taxon>
        <taxon>Spermatophyta</taxon>
        <taxon>Magnoliopsida</taxon>
        <taxon>Liliopsida</taxon>
        <taxon>Asparagales</taxon>
        <taxon>Orchidaceae</taxon>
        <taxon>Orchidoideae</taxon>
        <taxon>Orchideae</taxon>
        <taxon>Orchidinae</taxon>
        <taxon>Platanthera</taxon>
    </lineage>
</organism>
<name>A0AAP0C098_9ASPA</name>
<comment type="caution">
    <text evidence="1">The sequence shown here is derived from an EMBL/GenBank/DDBJ whole genome shotgun (WGS) entry which is preliminary data.</text>
</comment>
<dbReference type="AlphaFoldDB" id="A0AAP0C098"/>
<proteinExistence type="predicted"/>
<evidence type="ECO:0000313" key="1">
    <source>
        <dbReference type="EMBL" id="KAK8954615.1"/>
    </source>
</evidence>
<evidence type="ECO:0000313" key="2">
    <source>
        <dbReference type="Proteomes" id="UP001418222"/>
    </source>
</evidence>
<reference evidence="1 2" key="1">
    <citation type="journal article" date="2022" name="Nat. Plants">
        <title>Genomes of leafy and leafless Platanthera orchids illuminate the evolution of mycoheterotrophy.</title>
        <authorList>
            <person name="Li M.H."/>
            <person name="Liu K.W."/>
            <person name="Li Z."/>
            <person name="Lu H.C."/>
            <person name="Ye Q.L."/>
            <person name="Zhang D."/>
            <person name="Wang J.Y."/>
            <person name="Li Y.F."/>
            <person name="Zhong Z.M."/>
            <person name="Liu X."/>
            <person name="Yu X."/>
            <person name="Liu D.K."/>
            <person name="Tu X.D."/>
            <person name="Liu B."/>
            <person name="Hao Y."/>
            <person name="Liao X.Y."/>
            <person name="Jiang Y.T."/>
            <person name="Sun W.H."/>
            <person name="Chen J."/>
            <person name="Chen Y.Q."/>
            <person name="Ai Y."/>
            <person name="Zhai J.W."/>
            <person name="Wu S.S."/>
            <person name="Zhou Z."/>
            <person name="Hsiao Y.Y."/>
            <person name="Wu W.L."/>
            <person name="Chen Y.Y."/>
            <person name="Lin Y.F."/>
            <person name="Hsu J.L."/>
            <person name="Li C.Y."/>
            <person name="Wang Z.W."/>
            <person name="Zhao X."/>
            <person name="Zhong W.Y."/>
            <person name="Ma X.K."/>
            <person name="Ma L."/>
            <person name="Huang J."/>
            <person name="Chen G.Z."/>
            <person name="Huang M.Z."/>
            <person name="Huang L."/>
            <person name="Peng D.H."/>
            <person name="Luo Y.B."/>
            <person name="Zou S.Q."/>
            <person name="Chen S.P."/>
            <person name="Lan S."/>
            <person name="Tsai W.C."/>
            <person name="Van de Peer Y."/>
            <person name="Liu Z.J."/>
        </authorList>
    </citation>
    <scope>NUCLEOTIDE SEQUENCE [LARGE SCALE GENOMIC DNA]</scope>
    <source>
        <strain evidence="1">Lor287</strain>
    </source>
</reference>
<gene>
    <name evidence="1" type="ORF">KSP39_PZI002713</name>
</gene>
<sequence>MDPGEVGLQRHSWGVLGRRGVRSGIGIEPADPGDDGVHQLQLAQTRLCAVLPPRRLLLQLPPRRPGQSLLPRLLGYHQVPELGFAFSTSYPFCFSDNFCWTGLGDLWMMIDI</sequence>